<protein>
    <submittedName>
        <fullName evidence="2">Uncharacterized protein</fullName>
    </submittedName>
</protein>
<dbReference type="InParanoid" id="A0A2T3AQS5"/>
<evidence type="ECO:0000256" key="1">
    <source>
        <dbReference type="SAM" id="MobiDB-lite"/>
    </source>
</evidence>
<evidence type="ECO:0000313" key="2">
    <source>
        <dbReference type="EMBL" id="PSS08619.1"/>
    </source>
</evidence>
<evidence type="ECO:0000313" key="3">
    <source>
        <dbReference type="Proteomes" id="UP000241818"/>
    </source>
</evidence>
<proteinExistence type="predicted"/>
<dbReference type="AlphaFoldDB" id="A0A2T3AQS5"/>
<dbReference type="GeneID" id="36572861"/>
<dbReference type="RefSeq" id="XP_024717017.1">
    <property type="nucleotide sequence ID" value="XM_024864780.1"/>
</dbReference>
<organism evidence="2 3">
    <name type="scientific">Amorphotheca resinae ATCC 22711</name>
    <dbReference type="NCBI Taxonomy" id="857342"/>
    <lineage>
        <taxon>Eukaryota</taxon>
        <taxon>Fungi</taxon>
        <taxon>Dikarya</taxon>
        <taxon>Ascomycota</taxon>
        <taxon>Pezizomycotina</taxon>
        <taxon>Leotiomycetes</taxon>
        <taxon>Helotiales</taxon>
        <taxon>Amorphothecaceae</taxon>
        <taxon>Amorphotheca</taxon>
    </lineage>
</organism>
<gene>
    <name evidence="2" type="ORF">M430DRAFT_22857</name>
</gene>
<dbReference type="EMBL" id="KZ679018">
    <property type="protein sequence ID" value="PSS08619.1"/>
    <property type="molecule type" value="Genomic_DNA"/>
</dbReference>
<feature type="compositionally biased region" description="Basic and acidic residues" evidence="1">
    <location>
        <begin position="61"/>
        <end position="74"/>
    </location>
</feature>
<reference evidence="2 3" key="1">
    <citation type="journal article" date="2018" name="New Phytol.">
        <title>Comparative genomics and transcriptomics depict ericoid mycorrhizal fungi as versatile saprotrophs and plant mutualists.</title>
        <authorList>
            <person name="Martino E."/>
            <person name="Morin E."/>
            <person name="Grelet G.A."/>
            <person name="Kuo A."/>
            <person name="Kohler A."/>
            <person name="Daghino S."/>
            <person name="Barry K.W."/>
            <person name="Cichocki N."/>
            <person name="Clum A."/>
            <person name="Dockter R.B."/>
            <person name="Hainaut M."/>
            <person name="Kuo R.C."/>
            <person name="LaButti K."/>
            <person name="Lindahl B.D."/>
            <person name="Lindquist E.A."/>
            <person name="Lipzen A."/>
            <person name="Khouja H.R."/>
            <person name="Magnuson J."/>
            <person name="Murat C."/>
            <person name="Ohm R.A."/>
            <person name="Singer S.W."/>
            <person name="Spatafora J.W."/>
            <person name="Wang M."/>
            <person name="Veneault-Fourrey C."/>
            <person name="Henrissat B."/>
            <person name="Grigoriev I.V."/>
            <person name="Martin F.M."/>
            <person name="Perotto S."/>
        </authorList>
    </citation>
    <scope>NUCLEOTIDE SEQUENCE [LARGE SCALE GENOMIC DNA]</scope>
    <source>
        <strain evidence="2 3">ATCC 22711</strain>
    </source>
</reference>
<name>A0A2T3AQS5_AMORE</name>
<feature type="region of interest" description="Disordered" evidence="1">
    <location>
        <begin position="61"/>
        <end position="98"/>
    </location>
</feature>
<keyword evidence="3" id="KW-1185">Reference proteome</keyword>
<dbReference type="Proteomes" id="UP000241818">
    <property type="component" value="Unassembled WGS sequence"/>
</dbReference>
<accession>A0A2T3AQS5</accession>
<sequence length="98" mass="11166">MSAEKRIRSDEAEKEERTERKLAHLAKIAKNQIAEDALQVQRDHVAVFKRYVAHFEKVHAYDLQRSEGSEEPKDAAGNGDGEENDGRKDSDNDDVKDE</sequence>